<dbReference type="SUPFAM" id="SSF55129">
    <property type="entry name" value="Ribosomal protein L30p/L7e"/>
    <property type="match status" value="1"/>
</dbReference>
<accession>A0A8J4UXG8</accession>
<dbReference type="AlphaFoldDB" id="A0A8J4UXG8"/>
<dbReference type="GO" id="GO:0003735">
    <property type="term" value="F:structural constituent of ribosome"/>
    <property type="evidence" value="ECO:0007669"/>
    <property type="project" value="InterPro"/>
</dbReference>
<dbReference type="InterPro" id="IPR016082">
    <property type="entry name" value="Ribosomal_uL30_ferredoxin-like"/>
</dbReference>
<evidence type="ECO:0000256" key="4">
    <source>
        <dbReference type="ARBA" id="ARBA00035281"/>
    </source>
</evidence>
<evidence type="ECO:0000256" key="2">
    <source>
        <dbReference type="ARBA" id="ARBA00022980"/>
    </source>
</evidence>
<keyword evidence="8" id="KW-1185">Reference proteome</keyword>
<dbReference type="GO" id="GO:0006412">
    <property type="term" value="P:translation"/>
    <property type="evidence" value="ECO:0007669"/>
    <property type="project" value="InterPro"/>
</dbReference>
<gene>
    <name evidence="7" type="ORF">CYY_008209</name>
</gene>
<dbReference type="PANTHER" id="PTHR15892:SF2">
    <property type="entry name" value="LARGE RIBOSOMAL SUBUNIT PROTEIN UL30M"/>
    <property type="match status" value="1"/>
</dbReference>
<dbReference type="OrthoDB" id="509901at2759"/>
<protein>
    <recommendedName>
        <fullName evidence="4">Large ribosomal subunit protein uL30m</fullName>
    </recommendedName>
</protein>
<name>A0A8J4UXG8_9MYCE</name>
<dbReference type="PANTHER" id="PTHR15892">
    <property type="entry name" value="MITOCHONDRIAL RIBOSOMAL PROTEIN L30"/>
    <property type="match status" value="1"/>
</dbReference>
<reference evidence="7" key="1">
    <citation type="submission" date="2020-01" db="EMBL/GenBank/DDBJ databases">
        <title>Development of genomics and gene disruption for Polysphondylium violaceum indicates a role for the polyketide synthase stlB in stalk morphogenesis.</title>
        <authorList>
            <person name="Narita B."/>
            <person name="Kawabe Y."/>
            <person name="Kin K."/>
            <person name="Saito T."/>
            <person name="Gibbs R."/>
            <person name="Kuspa A."/>
            <person name="Muzny D."/>
            <person name="Queller D."/>
            <person name="Richards S."/>
            <person name="Strassman J."/>
            <person name="Sucgang R."/>
            <person name="Worley K."/>
            <person name="Schaap P."/>
        </authorList>
    </citation>
    <scope>NUCLEOTIDE SEQUENCE</scope>
    <source>
        <strain evidence="7">QSvi11</strain>
    </source>
</reference>
<dbReference type="PROSITE" id="PS00634">
    <property type="entry name" value="RIBOSOMAL_L30"/>
    <property type="match status" value="1"/>
</dbReference>
<keyword evidence="3 5" id="KW-0687">Ribonucleoprotein</keyword>
<dbReference type="CDD" id="cd01658">
    <property type="entry name" value="Ribosomal_L30"/>
    <property type="match status" value="1"/>
</dbReference>
<dbReference type="GO" id="GO:0005739">
    <property type="term" value="C:mitochondrion"/>
    <property type="evidence" value="ECO:0007669"/>
    <property type="project" value="TreeGrafter"/>
</dbReference>
<comment type="caution">
    <text evidence="7">The sequence shown here is derived from an EMBL/GenBank/DDBJ whole genome shotgun (WGS) entry which is preliminary data.</text>
</comment>
<dbReference type="EMBL" id="AJWJ01000487">
    <property type="protein sequence ID" value="KAF2070468.1"/>
    <property type="molecule type" value="Genomic_DNA"/>
</dbReference>
<keyword evidence="2 5" id="KW-0689">Ribosomal protein</keyword>
<dbReference type="HAMAP" id="MF_01371_B">
    <property type="entry name" value="Ribosomal_uL30_B"/>
    <property type="match status" value="1"/>
</dbReference>
<organism evidence="7 8">
    <name type="scientific">Polysphondylium violaceum</name>
    <dbReference type="NCBI Taxonomy" id="133409"/>
    <lineage>
        <taxon>Eukaryota</taxon>
        <taxon>Amoebozoa</taxon>
        <taxon>Evosea</taxon>
        <taxon>Eumycetozoa</taxon>
        <taxon>Dictyostelia</taxon>
        <taxon>Dictyosteliales</taxon>
        <taxon>Dictyosteliaceae</taxon>
        <taxon>Polysphondylium</taxon>
    </lineage>
</organism>
<comment type="similarity">
    <text evidence="1 5">Belongs to the universal ribosomal protein uL30 family.</text>
</comment>
<proteinExistence type="inferred from homology"/>
<feature type="domain" description="Large ribosomal subunit protein uL30-like ferredoxin-like fold" evidence="6">
    <location>
        <begin position="54"/>
        <end position="104"/>
    </location>
</feature>
<dbReference type="GO" id="GO:0015934">
    <property type="term" value="C:large ribosomal subunit"/>
    <property type="evidence" value="ECO:0007669"/>
    <property type="project" value="InterPro"/>
</dbReference>
<evidence type="ECO:0000313" key="7">
    <source>
        <dbReference type="EMBL" id="KAF2070468.1"/>
    </source>
</evidence>
<evidence type="ECO:0000256" key="3">
    <source>
        <dbReference type="ARBA" id="ARBA00023274"/>
    </source>
</evidence>
<dbReference type="NCBIfam" id="TIGR01308">
    <property type="entry name" value="rpmD_bact"/>
    <property type="match status" value="1"/>
</dbReference>
<evidence type="ECO:0000259" key="6">
    <source>
        <dbReference type="Pfam" id="PF00327"/>
    </source>
</evidence>
<dbReference type="Pfam" id="PF00327">
    <property type="entry name" value="Ribosomal_L30"/>
    <property type="match status" value="1"/>
</dbReference>
<dbReference type="InterPro" id="IPR018038">
    <property type="entry name" value="Ribosomal_uL30_CS"/>
</dbReference>
<dbReference type="Proteomes" id="UP000695562">
    <property type="component" value="Unassembled WGS sequence"/>
</dbReference>
<sequence>MSTGKITSTMITQLKRKVFQDVPHNILTRFPDFVVKSLPEEFIKQLPKAPAGVIKVTLHKSPSHAIPEIKGTIKALGLEKRFHSIYHKNTPEVRGMIHKANRYVRVEEIPINN</sequence>
<evidence type="ECO:0000256" key="5">
    <source>
        <dbReference type="RuleBase" id="RU003734"/>
    </source>
</evidence>
<evidence type="ECO:0000313" key="8">
    <source>
        <dbReference type="Proteomes" id="UP000695562"/>
    </source>
</evidence>
<evidence type="ECO:0000256" key="1">
    <source>
        <dbReference type="ARBA" id="ARBA00007594"/>
    </source>
</evidence>
<dbReference type="InterPro" id="IPR005996">
    <property type="entry name" value="Ribosomal_uL30_bac-type"/>
</dbReference>
<dbReference type="Gene3D" id="3.30.1390.20">
    <property type="entry name" value="Ribosomal protein L30, ferredoxin-like fold domain"/>
    <property type="match status" value="1"/>
</dbReference>
<dbReference type="InterPro" id="IPR036919">
    <property type="entry name" value="Ribo_uL30_ferredoxin-like_sf"/>
</dbReference>